<dbReference type="STRING" id="873513.HMPREF6485_1485"/>
<dbReference type="EMBL" id="AEPD01000028">
    <property type="protein sequence ID" value="EFU30206.1"/>
    <property type="molecule type" value="Genomic_DNA"/>
</dbReference>
<proteinExistence type="predicted"/>
<sequence length="62" mass="7294">MESLLRKQDLFHLPLLSLKGAGGEYVHLFEKCSGINHNHTHQGHPHIRKIIIIFTYFKRCRL</sequence>
<accession>E6K7Q3</accession>
<name>E6K7Q3_9BACT</name>
<comment type="caution">
    <text evidence="1">The sequence shown here is derived from an EMBL/GenBank/DDBJ whole genome shotgun (WGS) entry which is preliminary data.</text>
</comment>
<dbReference type="AlphaFoldDB" id="E6K7Q3"/>
<evidence type="ECO:0000313" key="2">
    <source>
        <dbReference type="Proteomes" id="UP000003112"/>
    </source>
</evidence>
<evidence type="ECO:0000313" key="1">
    <source>
        <dbReference type="EMBL" id="EFU30206.1"/>
    </source>
</evidence>
<reference evidence="1 2" key="1">
    <citation type="submission" date="2010-10" db="EMBL/GenBank/DDBJ databases">
        <authorList>
            <person name="Muzny D."/>
            <person name="Qin X."/>
            <person name="Deng J."/>
            <person name="Jiang H."/>
            <person name="Liu Y."/>
            <person name="Qu J."/>
            <person name="Song X.-Z."/>
            <person name="Zhang L."/>
            <person name="Thornton R."/>
            <person name="Coyle M."/>
            <person name="Francisco L."/>
            <person name="Jackson L."/>
            <person name="Javaid M."/>
            <person name="Korchina V."/>
            <person name="Kovar C."/>
            <person name="Mata R."/>
            <person name="Mathew T."/>
            <person name="Ngo R."/>
            <person name="Nguyen L."/>
            <person name="Nguyen N."/>
            <person name="Okwuonu G."/>
            <person name="Ongeri F."/>
            <person name="Pham C."/>
            <person name="Simmons D."/>
            <person name="Wilczek-Boney K."/>
            <person name="Hale W."/>
            <person name="Jakkamsetti A."/>
            <person name="Pham P."/>
            <person name="Ruth R."/>
            <person name="San Lucas F."/>
            <person name="Warren J."/>
            <person name="Zhang J."/>
            <person name="Zhao Z."/>
            <person name="Zhou C."/>
            <person name="Zhu D."/>
            <person name="Lee S."/>
            <person name="Bess C."/>
            <person name="Blankenburg K."/>
            <person name="Forbes L."/>
            <person name="Fu Q."/>
            <person name="Gubbala S."/>
            <person name="Hirani K."/>
            <person name="Jayaseelan J.C."/>
            <person name="Lara F."/>
            <person name="Munidasa M."/>
            <person name="Palculict T."/>
            <person name="Patil S."/>
            <person name="Pu L.-L."/>
            <person name="Saada N."/>
            <person name="Tang L."/>
            <person name="Weissenberger G."/>
            <person name="Zhu Y."/>
            <person name="Hemphill L."/>
            <person name="Shang Y."/>
            <person name="Youmans B."/>
            <person name="Ayvaz T."/>
            <person name="Ross M."/>
            <person name="Santibanez J."/>
            <person name="Aqrawi P."/>
            <person name="Gross S."/>
            <person name="Joshi V."/>
            <person name="Fowler G."/>
            <person name="Nazareth L."/>
            <person name="Reid J."/>
            <person name="Worley K."/>
            <person name="Petrosino J."/>
            <person name="Highlander S."/>
            <person name="Gibbs R."/>
        </authorList>
    </citation>
    <scope>NUCLEOTIDE SEQUENCE [LARGE SCALE GENOMIC DNA]</scope>
    <source>
        <strain evidence="1 2">ATCC 33574</strain>
    </source>
</reference>
<organism evidence="1 2">
    <name type="scientific">Segatella buccae ATCC 33574</name>
    <dbReference type="NCBI Taxonomy" id="873513"/>
    <lineage>
        <taxon>Bacteria</taxon>
        <taxon>Pseudomonadati</taxon>
        <taxon>Bacteroidota</taxon>
        <taxon>Bacteroidia</taxon>
        <taxon>Bacteroidales</taxon>
        <taxon>Prevotellaceae</taxon>
        <taxon>Segatella</taxon>
    </lineage>
</organism>
<dbReference type="Proteomes" id="UP000003112">
    <property type="component" value="Unassembled WGS sequence"/>
</dbReference>
<gene>
    <name evidence="1" type="ORF">HMPREF6485_1485</name>
</gene>
<keyword evidence="2" id="KW-1185">Reference proteome</keyword>
<dbReference type="HOGENOM" id="CLU_2900396_0_0_10"/>
<protein>
    <submittedName>
        <fullName evidence="1">Uncharacterized protein</fullName>
    </submittedName>
</protein>